<dbReference type="InterPro" id="IPR006665">
    <property type="entry name" value="OmpA-like"/>
</dbReference>
<protein>
    <submittedName>
        <fullName evidence="5">Chemotaxis MotB protein, putative</fullName>
    </submittedName>
</protein>
<evidence type="ECO:0000256" key="3">
    <source>
        <dbReference type="SAM" id="Phobius"/>
    </source>
</evidence>
<evidence type="ECO:0000256" key="1">
    <source>
        <dbReference type="PROSITE-ProRule" id="PRU00473"/>
    </source>
</evidence>
<keyword evidence="3" id="KW-0812">Transmembrane</keyword>
<dbReference type="GO" id="GO:0016020">
    <property type="term" value="C:membrane"/>
    <property type="evidence" value="ECO:0007669"/>
    <property type="project" value="UniProtKB-UniRule"/>
</dbReference>
<dbReference type="PANTHER" id="PTHR30329">
    <property type="entry name" value="STATOR ELEMENT OF FLAGELLAR MOTOR COMPLEX"/>
    <property type="match status" value="1"/>
</dbReference>
<evidence type="ECO:0000256" key="2">
    <source>
        <dbReference type="SAM" id="Coils"/>
    </source>
</evidence>
<keyword evidence="6" id="KW-1185">Reference proteome</keyword>
<reference evidence="5 6" key="1">
    <citation type="journal article" date="2010" name="J. Bacteriol.">
        <title>Genome sequence of Lentisphaera araneosa HTCC2155T, the type species of the order Lentisphaerales in the phylum Lentisphaerae.</title>
        <authorList>
            <person name="Thrash J.C."/>
            <person name="Cho J.C."/>
            <person name="Vergin K.L."/>
            <person name="Morris R.M."/>
            <person name="Giovannoni S.J."/>
        </authorList>
    </citation>
    <scope>NUCLEOTIDE SEQUENCE [LARGE SCALE GENOMIC DNA]</scope>
    <source>
        <strain evidence="5 6">HTCC2155</strain>
    </source>
</reference>
<dbReference type="Gene3D" id="3.30.1330.60">
    <property type="entry name" value="OmpA-like domain"/>
    <property type="match status" value="1"/>
</dbReference>
<dbReference type="CDD" id="cd07185">
    <property type="entry name" value="OmpA_C-like"/>
    <property type="match status" value="1"/>
</dbReference>
<accession>A6DK80</accession>
<feature type="transmembrane region" description="Helical" evidence="3">
    <location>
        <begin position="6"/>
        <end position="24"/>
    </location>
</feature>
<dbReference type="PANTHER" id="PTHR30329:SF21">
    <property type="entry name" value="LIPOPROTEIN YIAD-RELATED"/>
    <property type="match status" value="1"/>
</dbReference>
<evidence type="ECO:0000313" key="5">
    <source>
        <dbReference type="EMBL" id="EDM27778.1"/>
    </source>
</evidence>
<dbReference type="InterPro" id="IPR050330">
    <property type="entry name" value="Bact_OuterMem_StrucFunc"/>
</dbReference>
<feature type="domain" description="OmpA-like" evidence="4">
    <location>
        <begin position="126"/>
        <end position="249"/>
    </location>
</feature>
<keyword evidence="3" id="KW-1133">Transmembrane helix</keyword>
<dbReference type="RefSeq" id="WP_007278293.1">
    <property type="nucleotide sequence ID" value="NZ_ABCK01000007.1"/>
</dbReference>
<organism evidence="5 6">
    <name type="scientific">Lentisphaera araneosa HTCC2155</name>
    <dbReference type="NCBI Taxonomy" id="313628"/>
    <lineage>
        <taxon>Bacteria</taxon>
        <taxon>Pseudomonadati</taxon>
        <taxon>Lentisphaerota</taxon>
        <taxon>Lentisphaeria</taxon>
        <taxon>Lentisphaerales</taxon>
        <taxon>Lentisphaeraceae</taxon>
        <taxon>Lentisphaera</taxon>
    </lineage>
</organism>
<dbReference type="Pfam" id="PF00691">
    <property type="entry name" value="OmpA"/>
    <property type="match status" value="1"/>
</dbReference>
<dbReference type="eggNOG" id="COG1360">
    <property type="taxonomic scope" value="Bacteria"/>
</dbReference>
<dbReference type="PROSITE" id="PS51123">
    <property type="entry name" value="OMPA_2"/>
    <property type="match status" value="1"/>
</dbReference>
<evidence type="ECO:0000313" key="6">
    <source>
        <dbReference type="Proteomes" id="UP000004947"/>
    </source>
</evidence>
<dbReference type="InterPro" id="IPR036737">
    <property type="entry name" value="OmpA-like_sf"/>
</dbReference>
<keyword evidence="2" id="KW-0175">Coiled coil</keyword>
<name>A6DK80_9BACT</name>
<dbReference type="STRING" id="313628.LNTAR_00215"/>
<dbReference type="EMBL" id="ABCK01000007">
    <property type="protein sequence ID" value="EDM27778.1"/>
    <property type="molecule type" value="Genomic_DNA"/>
</dbReference>
<proteinExistence type="predicted"/>
<dbReference type="AlphaFoldDB" id="A6DK80"/>
<dbReference type="OrthoDB" id="9783110at2"/>
<evidence type="ECO:0000259" key="4">
    <source>
        <dbReference type="PROSITE" id="PS51123"/>
    </source>
</evidence>
<feature type="coiled-coil region" evidence="2">
    <location>
        <begin position="26"/>
        <end position="128"/>
    </location>
</feature>
<dbReference type="Proteomes" id="UP000004947">
    <property type="component" value="Unassembled WGS sequence"/>
</dbReference>
<gene>
    <name evidence="5" type="ORF">LNTAR_00215</name>
</gene>
<keyword evidence="1 3" id="KW-0472">Membrane</keyword>
<sequence length="265" mass="29836">MKATLWILSIVTVSLLGTAGWLLWENDQLKQNKAQLESERTELLEQKSGLEDHLSTKEKEQIELSQALDQEIKKQEALIEAHQQTLDEFKRSVEEEKEEMSTLHSKLVEELQNEITSREIKLKELNGRISLSMENKILFPSGTANLGDRGTEVLNKISDALSETTDHIIRVEGHTDNVPLSGKGLYKNNWELSAARALSVVKELLITQQLNSKDIEAVAMGEFHPVADNTTKDGRAQNRRIEIYLSPKPESQVLTESISGDPIID</sequence>
<comment type="caution">
    <text evidence="5">The sequence shown here is derived from an EMBL/GenBank/DDBJ whole genome shotgun (WGS) entry which is preliminary data.</text>
</comment>
<dbReference type="SUPFAM" id="SSF103088">
    <property type="entry name" value="OmpA-like"/>
    <property type="match status" value="1"/>
</dbReference>